<dbReference type="AlphaFoldDB" id="A0AAV4N258"/>
<organism evidence="1 2">
    <name type="scientific">Caerostris extrusa</name>
    <name type="common">Bark spider</name>
    <name type="synonym">Caerostris bankana</name>
    <dbReference type="NCBI Taxonomy" id="172846"/>
    <lineage>
        <taxon>Eukaryota</taxon>
        <taxon>Metazoa</taxon>
        <taxon>Ecdysozoa</taxon>
        <taxon>Arthropoda</taxon>
        <taxon>Chelicerata</taxon>
        <taxon>Arachnida</taxon>
        <taxon>Araneae</taxon>
        <taxon>Araneomorphae</taxon>
        <taxon>Entelegynae</taxon>
        <taxon>Araneoidea</taxon>
        <taxon>Araneidae</taxon>
        <taxon>Caerostris</taxon>
    </lineage>
</organism>
<name>A0AAV4N258_CAEEX</name>
<proteinExistence type="predicted"/>
<dbReference type="EMBL" id="BPLR01020441">
    <property type="protein sequence ID" value="GIX78812.1"/>
    <property type="molecule type" value="Genomic_DNA"/>
</dbReference>
<gene>
    <name evidence="1" type="ORF">CEXT_57881</name>
</gene>
<evidence type="ECO:0000313" key="2">
    <source>
        <dbReference type="Proteomes" id="UP001054945"/>
    </source>
</evidence>
<sequence>MWLSPIEQDSGAKINLRRLLASRLPLSRDKLFNSSKFEKVLRKHLCDALPNKILTSLFRELAIITAEQASNSTPESLSSVQAFEVETSCVRSLEETCGR</sequence>
<evidence type="ECO:0000313" key="1">
    <source>
        <dbReference type="EMBL" id="GIX78812.1"/>
    </source>
</evidence>
<keyword evidence="2" id="KW-1185">Reference proteome</keyword>
<reference evidence="1 2" key="1">
    <citation type="submission" date="2021-06" db="EMBL/GenBank/DDBJ databases">
        <title>Caerostris extrusa draft genome.</title>
        <authorList>
            <person name="Kono N."/>
            <person name="Arakawa K."/>
        </authorList>
    </citation>
    <scope>NUCLEOTIDE SEQUENCE [LARGE SCALE GENOMIC DNA]</scope>
</reference>
<accession>A0AAV4N258</accession>
<dbReference type="Proteomes" id="UP001054945">
    <property type="component" value="Unassembled WGS sequence"/>
</dbReference>
<comment type="caution">
    <text evidence="1">The sequence shown here is derived from an EMBL/GenBank/DDBJ whole genome shotgun (WGS) entry which is preliminary data.</text>
</comment>
<protein>
    <submittedName>
        <fullName evidence="1">Uncharacterized protein</fullName>
    </submittedName>
</protein>